<keyword evidence="5" id="KW-1185">Reference proteome</keyword>
<protein>
    <submittedName>
        <fullName evidence="4">Glucuronidase beta</fullName>
    </submittedName>
</protein>
<evidence type="ECO:0000256" key="1">
    <source>
        <dbReference type="ARBA" id="ARBA00007401"/>
    </source>
</evidence>
<feature type="chain" id="PRO_5029531782" evidence="2">
    <location>
        <begin position="22"/>
        <end position="259"/>
    </location>
</feature>
<dbReference type="EMBL" id="JACAGB010000004">
    <property type="protein sequence ID" value="KAF6366284.1"/>
    <property type="molecule type" value="Genomic_DNA"/>
</dbReference>
<sequence>MARRAAGLWALGPLLWGCALALRGGMLYPRESPSRERKELGGLWKFRADFSENRRQGFEQQWYRAPLRESGPTLDMPVPSSFNDVGQDGRLRGFVGWVWYEREAVLPQRWTQDTHTRVVLRIGSAHYHAIVWVNGVHVAEHEGGHLPFEVDISKLVQVGPMSSCRITIAVNNTLTPHTLPPGTIVYETDTSKYPNNYFVQNTHFDFFNYAGLHRPVILYTTPTAYIDDIDVTTSVDQGTGEGSGRLFPPPASEWLCSQL</sequence>
<comment type="caution">
    <text evidence="4">The sequence shown here is derived from an EMBL/GenBank/DDBJ whole genome shotgun (WGS) entry which is preliminary data.</text>
</comment>
<reference evidence="4 5" key="1">
    <citation type="journal article" date="2020" name="Nature">
        <title>Six reference-quality genomes reveal evolution of bat adaptations.</title>
        <authorList>
            <person name="Jebb D."/>
            <person name="Huang Z."/>
            <person name="Pippel M."/>
            <person name="Hughes G.M."/>
            <person name="Lavrichenko K."/>
            <person name="Devanna P."/>
            <person name="Winkler S."/>
            <person name="Jermiin L.S."/>
            <person name="Skirmuntt E.C."/>
            <person name="Katzourakis A."/>
            <person name="Burkitt-Gray L."/>
            <person name="Ray D.A."/>
            <person name="Sullivan K.A.M."/>
            <person name="Roscito J.G."/>
            <person name="Kirilenko B.M."/>
            <person name="Davalos L.M."/>
            <person name="Corthals A.P."/>
            <person name="Power M.L."/>
            <person name="Jones G."/>
            <person name="Ransome R.D."/>
            <person name="Dechmann D.K.N."/>
            <person name="Locatelli A.G."/>
            <person name="Puechmaille S.J."/>
            <person name="Fedrigo O."/>
            <person name="Jarvis E.D."/>
            <person name="Hiller M."/>
            <person name="Vernes S.C."/>
            <person name="Myers E.W."/>
            <person name="Teeling E.C."/>
        </authorList>
    </citation>
    <scope>NUCLEOTIDE SEQUENCE [LARGE SCALE GENOMIC DNA]</scope>
    <source>
        <strain evidence="4">MPipKuh1</strain>
        <tissue evidence="4">Flight muscle</tissue>
    </source>
</reference>
<proteinExistence type="inferred from homology"/>
<dbReference type="GO" id="GO:0019391">
    <property type="term" value="P:glucuronoside catabolic process"/>
    <property type="evidence" value="ECO:0007669"/>
    <property type="project" value="TreeGrafter"/>
</dbReference>
<dbReference type="SUPFAM" id="SSF49785">
    <property type="entry name" value="Galactose-binding domain-like"/>
    <property type="match status" value="1"/>
</dbReference>
<evidence type="ECO:0000256" key="2">
    <source>
        <dbReference type="SAM" id="SignalP"/>
    </source>
</evidence>
<dbReference type="PANTHER" id="PTHR10066:SF67">
    <property type="entry name" value="BETA-GLUCURONIDASE"/>
    <property type="match status" value="1"/>
</dbReference>
<dbReference type="GO" id="GO:0005102">
    <property type="term" value="F:signaling receptor binding"/>
    <property type="evidence" value="ECO:0007669"/>
    <property type="project" value="TreeGrafter"/>
</dbReference>
<dbReference type="GO" id="GO:0005975">
    <property type="term" value="P:carbohydrate metabolic process"/>
    <property type="evidence" value="ECO:0007669"/>
    <property type="project" value="InterPro"/>
</dbReference>
<dbReference type="FunFam" id="2.60.120.260:FF:000027">
    <property type="entry name" value="Beta-glucuronidase"/>
    <property type="match status" value="1"/>
</dbReference>
<name>A0A7J7YWK5_PIPKU</name>
<dbReference type="InterPro" id="IPR008979">
    <property type="entry name" value="Galactose-bd-like_sf"/>
</dbReference>
<feature type="signal peptide" evidence="2">
    <location>
        <begin position="1"/>
        <end position="21"/>
    </location>
</feature>
<dbReference type="AlphaFoldDB" id="A0A7J7YWK5"/>
<dbReference type="Pfam" id="PF02837">
    <property type="entry name" value="Glyco_hydro_2_N"/>
    <property type="match status" value="1"/>
</dbReference>
<evidence type="ECO:0000313" key="4">
    <source>
        <dbReference type="EMBL" id="KAF6366284.1"/>
    </source>
</evidence>
<keyword evidence="2" id="KW-0732">Signal</keyword>
<dbReference type="Gene3D" id="2.60.120.260">
    <property type="entry name" value="Galactose-binding domain-like"/>
    <property type="match status" value="1"/>
</dbReference>
<organism evidence="4 5">
    <name type="scientific">Pipistrellus kuhlii</name>
    <name type="common">Kuhl's pipistrelle</name>
    <dbReference type="NCBI Taxonomy" id="59472"/>
    <lineage>
        <taxon>Eukaryota</taxon>
        <taxon>Metazoa</taxon>
        <taxon>Chordata</taxon>
        <taxon>Craniata</taxon>
        <taxon>Vertebrata</taxon>
        <taxon>Euteleostomi</taxon>
        <taxon>Mammalia</taxon>
        <taxon>Eutheria</taxon>
        <taxon>Laurasiatheria</taxon>
        <taxon>Chiroptera</taxon>
        <taxon>Yangochiroptera</taxon>
        <taxon>Vespertilionidae</taxon>
        <taxon>Pipistrellus</taxon>
    </lineage>
</organism>
<dbReference type="GO" id="GO:0005615">
    <property type="term" value="C:extracellular space"/>
    <property type="evidence" value="ECO:0007669"/>
    <property type="project" value="TreeGrafter"/>
</dbReference>
<evidence type="ECO:0000313" key="5">
    <source>
        <dbReference type="Proteomes" id="UP000558488"/>
    </source>
</evidence>
<comment type="similarity">
    <text evidence="1">Belongs to the glycosyl hydrolase 2 family.</text>
</comment>
<evidence type="ECO:0000259" key="3">
    <source>
        <dbReference type="Pfam" id="PF02837"/>
    </source>
</evidence>
<dbReference type="Proteomes" id="UP000558488">
    <property type="component" value="Unassembled WGS sequence"/>
</dbReference>
<gene>
    <name evidence="4" type="ORF">mPipKuh1_006006</name>
</gene>
<feature type="domain" description="Glycosyl hydrolases family 2 sugar binding" evidence="3">
    <location>
        <begin position="38"/>
        <end position="222"/>
    </location>
</feature>
<dbReference type="GO" id="GO:0030246">
    <property type="term" value="F:carbohydrate binding"/>
    <property type="evidence" value="ECO:0007669"/>
    <property type="project" value="TreeGrafter"/>
</dbReference>
<dbReference type="GO" id="GO:0004566">
    <property type="term" value="F:beta-glucuronidase activity"/>
    <property type="evidence" value="ECO:0007669"/>
    <property type="project" value="TreeGrafter"/>
</dbReference>
<dbReference type="InterPro" id="IPR006104">
    <property type="entry name" value="Glyco_hydro_2_N"/>
</dbReference>
<dbReference type="PANTHER" id="PTHR10066">
    <property type="entry name" value="BETA-GLUCURONIDASE"/>
    <property type="match status" value="1"/>
</dbReference>
<accession>A0A7J7YWK5</accession>